<proteinExistence type="predicted"/>
<sequence>MKYIQKKIVLEPNTLRDYRNNTPEPKSYKGFGDTDKKLKKALLNEQGYLCGYCMKKIVDEKYVSVEHYISQEKHVDSPHSEAYHKRLSLIYNNMIGVCINNGEHCDKSRGNIPFRILNPHQNVCESLITYNLIGEVVDRNNSNVAYDIELLKLNCQPLKELRINLWEDAKTKLIAKHSKVTWTKKILETEKQFYTEKSNGKYSAFCNYIIFRFNELIKQPKYNS</sequence>
<dbReference type="STRING" id="1434700.SAMN06296427_104111"/>
<dbReference type="AlphaFoldDB" id="A0A1W2AF42"/>
<protein>
    <submittedName>
        <fullName evidence="1">TIGR02646 family protein</fullName>
    </submittedName>
</protein>
<organism evidence="1 2">
    <name type="scientific">Moheibacter sediminis</name>
    <dbReference type="NCBI Taxonomy" id="1434700"/>
    <lineage>
        <taxon>Bacteria</taxon>
        <taxon>Pseudomonadati</taxon>
        <taxon>Bacteroidota</taxon>
        <taxon>Flavobacteriia</taxon>
        <taxon>Flavobacteriales</taxon>
        <taxon>Weeksellaceae</taxon>
        <taxon>Moheibacter</taxon>
    </lineage>
</organism>
<dbReference type="RefSeq" id="WP_084017033.1">
    <property type="nucleotide sequence ID" value="NZ_FWXS01000004.1"/>
</dbReference>
<dbReference type="Proteomes" id="UP000192393">
    <property type="component" value="Unassembled WGS sequence"/>
</dbReference>
<keyword evidence="2" id="KW-1185">Reference proteome</keyword>
<evidence type="ECO:0000313" key="2">
    <source>
        <dbReference type="Proteomes" id="UP000192393"/>
    </source>
</evidence>
<dbReference type="OrthoDB" id="9805802at2"/>
<gene>
    <name evidence="1" type="ORF">SAMN06296427_104111</name>
</gene>
<name>A0A1W2AF42_9FLAO</name>
<evidence type="ECO:0000313" key="1">
    <source>
        <dbReference type="EMBL" id="SMC59307.1"/>
    </source>
</evidence>
<dbReference type="EMBL" id="FWXS01000004">
    <property type="protein sequence ID" value="SMC59307.1"/>
    <property type="molecule type" value="Genomic_DNA"/>
</dbReference>
<accession>A0A1W2AF42</accession>
<reference evidence="1 2" key="1">
    <citation type="submission" date="2017-04" db="EMBL/GenBank/DDBJ databases">
        <authorList>
            <person name="Afonso C.L."/>
            <person name="Miller P.J."/>
            <person name="Scott M.A."/>
            <person name="Spackman E."/>
            <person name="Goraichik I."/>
            <person name="Dimitrov K.M."/>
            <person name="Suarez D.L."/>
            <person name="Swayne D.E."/>
        </authorList>
    </citation>
    <scope>NUCLEOTIDE SEQUENCE [LARGE SCALE GENOMIC DNA]</scope>
    <source>
        <strain evidence="1 2">CGMCC 1.12708</strain>
    </source>
</reference>